<dbReference type="EMBL" id="PYDT01000006">
    <property type="protein sequence ID" value="THU57336.1"/>
    <property type="molecule type" value="Genomic_DNA"/>
</dbReference>
<proteinExistence type="predicted"/>
<feature type="transmembrane region" description="Helical" evidence="1">
    <location>
        <begin position="61"/>
        <end position="81"/>
    </location>
</feature>
<comment type="caution">
    <text evidence="2">The sequence shown here is derived from an EMBL/GenBank/DDBJ whole genome shotgun (WGS) entry which is preliminary data.</text>
</comment>
<name>A0A4V4H5U0_MUSBA</name>
<keyword evidence="1" id="KW-0812">Transmembrane</keyword>
<sequence>MEQKKSTTACIGLPAVESMEEAESFQGLDGFELLRRRRRRQRVHFGHEGDDFRSMTRRWQFTQTNAIMLLLPLELHCFFVSELPKVEMLSSNFIDFSSILTQLFFIVFLFK</sequence>
<gene>
    <name evidence="2" type="ORF">C4D60_Mb03t02430</name>
</gene>
<protein>
    <submittedName>
        <fullName evidence="2">Uncharacterized protein</fullName>
    </submittedName>
</protein>
<feature type="transmembrane region" description="Helical" evidence="1">
    <location>
        <begin position="93"/>
        <end position="110"/>
    </location>
</feature>
<reference evidence="2 3" key="1">
    <citation type="journal article" date="2019" name="Nat. Plants">
        <title>Genome sequencing of Musa balbisiana reveals subgenome evolution and function divergence in polyploid bananas.</title>
        <authorList>
            <person name="Yao X."/>
        </authorList>
    </citation>
    <scope>NUCLEOTIDE SEQUENCE [LARGE SCALE GENOMIC DNA]</scope>
    <source>
        <strain evidence="3">cv. DH-PKW</strain>
        <tissue evidence="2">Leaves</tissue>
    </source>
</reference>
<accession>A0A4V4H5U0</accession>
<dbReference type="Proteomes" id="UP000317650">
    <property type="component" value="Chromosome 3"/>
</dbReference>
<keyword evidence="3" id="KW-1185">Reference proteome</keyword>
<evidence type="ECO:0000313" key="2">
    <source>
        <dbReference type="EMBL" id="THU57336.1"/>
    </source>
</evidence>
<evidence type="ECO:0000313" key="3">
    <source>
        <dbReference type="Proteomes" id="UP000317650"/>
    </source>
</evidence>
<evidence type="ECO:0000256" key="1">
    <source>
        <dbReference type="SAM" id="Phobius"/>
    </source>
</evidence>
<keyword evidence="1" id="KW-1133">Transmembrane helix</keyword>
<dbReference type="AlphaFoldDB" id="A0A4V4H5U0"/>
<keyword evidence="1" id="KW-0472">Membrane</keyword>
<organism evidence="2 3">
    <name type="scientific">Musa balbisiana</name>
    <name type="common">Banana</name>
    <dbReference type="NCBI Taxonomy" id="52838"/>
    <lineage>
        <taxon>Eukaryota</taxon>
        <taxon>Viridiplantae</taxon>
        <taxon>Streptophyta</taxon>
        <taxon>Embryophyta</taxon>
        <taxon>Tracheophyta</taxon>
        <taxon>Spermatophyta</taxon>
        <taxon>Magnoliopsida</taxon>
        <taxon>Liliopsida</taxon>
        <taxon>Zingiberales</taxon>
        <taxon>Musaceae</taxon>
        <taxon>Musa</taxon>
    </lineage>
</organism>